<name>A0AAD4BRN0_BOLED</name>
<keyword evidence="3" id="KW-1185">Reference proteome</keyword>
<dbReference type="EMBL" id="WHUW01000016">
    <property type="protein sequence ID" value="KAF8438479.1"/>
    <property type="molecule type" value="Genomic_DNA"/>
</dbReference>
<sequence length="62" mass="6958">MGRAREEPPGVPRGERSDALGSRAGESFEAFRARFGGCTVFCVCPESQLGLRSRLRLRWCRE</sequence>
<organism evidence="2 3">
    <name type="scientific">Boletus edulis BED1</name>
    <dbReference type="NCBI Taxonomy" id="1328754"/>
    <lineage>
        <taxon>Eukaryota</taxon>
        <taxon>Fungi</taxon>
        <taxon>Dikarya</taxon>
        <taxon>Basidiomycota</taxon>
        <taxon>Agaricomycotina</taxon>
        <taxon>Agaricomycetes</taxon>
        <taxon>Agaricomycetidae</taxon>
        <taxon>Boletales</taxon>
        <taxon>Boletineae</taxon>
        <taxon>Boletaceae</taxon>
        <taxon>Boletoideae</taxon>
        <taxon>Boletus</taxon>
    </lineage>
</organism>
<comment type="caution">
    <text evidence="2">The sequence shown here is derived from an EMBL/GenBank/DDBJ whole genome shotgun (WGS) entry which is preliminary data.</text>
</comment>
<feature type="compositionally biased region" description="Basic and acidic residues" evidence="1">
    <location>
        <begin position="1"/>
        <end position="18"/>
    </location>
</feature>
<reference evidence="2" key="1">
    <citation type="submission" date="2019-10" db="EMBL/GenBank/DDBJ databases">
        <authorList>
            <consortium name="DOE Joint Genome Institute"/>
            <person name="Kuo A."/>
            <person name="Miyauchi S."/>
            <person name="Kiss E."/>
            <person name="Drula E."/>
            <person name="Kohler A."/>
            <person name="Sanchez-Garcia M."/>
            <person name="Andreopoulos B."/>
            <person name="Barry K.W."/>
            <person name="Bonito G."/>
            <person name="Buee M."/>
            <person name="Carver A."/>
            <person name="Chen C."/>
            <person name="Cichocki N."/>
            <person name="Clum A."/>
            <person name="Culley D."/>
            <person name="Crous P.W."/>
            <person name="Fauchery L."/>
            <person name="Girlanda M."/>
            <person name="Hayes R."/>
            <person name="Keri Z."/>
            <person name="LaButti K."/>
            <person name="Lipzen A."/>
            <person name="Lombard V."/>
            <person name="Magnuson J."/>
            <person name="Maillard F."/>
            <person name="Morin E."/>
            <person name="Murat C."/>
            <person name="Nolan M."/>
            <person name="Ohm R."/>
            <person name="Pangilinan J."/>
            <person name="Pereira M."/>
            <person name="Perotto S."/>
            <person name="Peter M."/>
            <person name="Riley R."/>
            <person name="Sitrit Y."/>
            <person name="Stielow B."/>
            <person name="Szollosi G."/>
            <person name="Zifcakova L."/>
            <person name="Stursova M."/>
            <person name="Spatafora J.W."/>
            <person name="Tedersoo L."/>
            <person name="Vaario L.-M."/>
            <person name="Yamada A."/>
            <person name="Yan M."/>
            <person name="Wang P."/>
            <person name="Xu J."/>
            <person name="Bruns T."/>
            <person name="Baldrian P."/>
            <person name="Vilgalys R."/>
            <person name="Henrissat B."/>
            <person name="Grigoriev I.V."/>
            <person name="Hibbett D."/>
            <person name="Nagy L.G."/>
            <person name="Martin F.M."/>
        </authorList>
    </citation>
    <scope>NUCLEOTIDE SEQUENCE</scope>
    <source>
        <strain evidence="2">BED1</strain>
    </source>
</reference>
<evidence type="ECO:0000313" key="2">
    <source>
        <dbReference type="EMBL" id="KAF8438479.1"/>
    </source>
</evidence>
<protein>
    <submittedName>
        <fullName evidence="2">Uncharacterized protein</fullName>
    </submittedName>
</protein>
<feature type="region of interest" description="Disordered" evidence="1">
    <location>
        <begin position="1"/>
        <end position="20"/>
    </location>
</feature>
<evidence type="ECO:0000256" key="1">
    <source>
        <dbReference type="SAM" id="MobiDB-lite"/>
    </source>
</evidence>
<evidence type="ECO:0000313" key="3">
    <source>
        <dbReference type="Proteomes" id="UP001194468"/>
    </source>
</evidence>
<gene>
    <name evidence="2" type="ORF">L210DRAFT_3544079</name>
</gene>
<accession>A0AAD4BRN0</accession>
<dbReference type="AlphaFoldDB" id="A0AAD4BRN0"/>
<proteinExistence type="predicted"/>
<reference evidence="2" key="2">
    <citation type="journal article" date="2020" name="Nat. Commun.">
        <title>Large-scale genome sequencing of mycorrhizal fungi provides insights into the early evolution of symbiotic traits.</title>
        <authorList>
            <person name="Miyauchi S."/>
            <person name="Kiss E."/>
            <person name="Kuo A."/>
            <person name="Drula E."/>
            <person name="Kohler A."/>
            <person name="Sanchez-Garcia M."/>
            <person name="Morin E."/>
            <person name="Andreopoulos B."/>
            <person name="Barry K.W."/>
            <person name="Bonito G."/>
            <person name="Buee M."/>
            <person name="Carver A."/>
            <person name="Chen C."/>
            <person name="Cichocki N."/>
            <person name="Clum A."/>
            <person name="Culley D."/>
            <person name="Crous P.W."/>
            <person name="Fauchery L."/>
            <person name="Girlanda M."/>
            <person name="Hayes R.D."/>
            <person name="Keri Z."/>
            <person name="LaButti K."/>
            <person name="Lipzen A."/>
            <person name="Lombard V."/>
            <person name="Magnuson J."/>
            <person name="Maillard F."/>
            <person name="Murat C."/>
            <person name="Nolan M."/>
            <person name="Ohm R.A."/>
            <person name="Pangilinan J."/>
            <person name="Pereira M.F."/>
            <person name="Perotto S."/>
            <person name="Peter M."/>
            <person name="Pfister S."/>
            <person name="Riley R."/>
            <person name="Sitrit Y."/>
            <person name="Stielow J.B."/>
            <person name="Szollosi G."/>
            <person name="Zifcakova L."/>
            <person name="Stursova M."/>
            <person name="Spatafora J.W."/>
            <person name="Tedersoo L."/>
            <person name="Vaario L.M."/>
            <person name="Yamada A."/>
            <person name="Yan M."/>
            <person name="Wang P."/>
            <person name="Xu J."/>
            <person name="Bruns T."/>
            <person name="Baldrian P."/>
            <person name="Vilgalys R."/>
            <person name="Dunand C."/>
            <person name="Henrissat B."/>
            <person name="Grigoriev I.V."/>
            <person name="Hibbett D."/>
            <person name="Nagy L.G."/>
            <person name="Martin F.M."/>
        </authorList>
    </citation>
    <scope>NUCLEOTIDE SEQUENCE</scope>
    <source>
        <strain evidence="2">BED1</strain>
    </source>
</reference>
<dbReference type="Proteomes" id="UP001194468">
    <property type="component" value="Unassembled WGS sequence"/>
</dbReference>